<sequence length="99" mass="11841">MFKDACLALGLLENDREWTQCLEEAAALYTESQLRIFFAIILIQCTPTHLKKLWLCFYTNLCDDLHYYLYKEYNILDSTNEQHFDLKLFLLDKILHQSN</sequence>
<evidence type="ECO:0000313" key="2">
    <source>
        <dbReference type="Proteomes" id="UP000789759"/>
    </source>
</evidence>
<dbReference type="Proteomes" id="UP000789759">
    <property type="component" value="Unassembled WGS sequence"/>
</dbReference>
<comment type="caution">
    <text evidence="1">The sequence shown here is derived from an EMBL/GenBank/DDBJ whole genome shotgun (WGS) entry which is preliminary data.</text>
</comment>
<accession>A0A9N9EJB1</accession>
<evidence type="ECO:0000313" key="1">
    <source>
        <dbReference type="EMBL" id="CAG8674051.1"/>
    </source>
</evidence>
<reference evidence="1" key="1">
    <citation type="submission" date="2021-06" db="EMBL/GenBank/DDBJ databases">
        <authorList>
            <person name="Kallberg Y."/>
            <person name="Tangrot J."/>
            <person name="Rosling A."/>
        </authorList>
    </citation>
    <scope>NUCLEOTIDE SEQUENCE</scope>
    <source>
        <strain evidence="1">FL966</strain>
    </source>
</reference>
<dbReference type="OrthoDB" id="2285856at2759"/>
<keyword evidence="2" id="KW-1185">Reference proteome</keyword>
<organism evidence="1 2">
    <name type="scientific">Cetraspora pellucida</name>
    <dbReference type="NCBI Taxonomy" id="1433469"/>
    <lineage>
        <taxon>Eukaryota</taxon>
        <taxon>Fungi</taxon>
        <taxon>Fungi incertae sedis</taxon>
        <taxon>Mucoromycota</taxon>
        <taxon>Glomeromycotina</taxon>
        <taxon>Glomeromycetes</taxon>
        <taxon>Diversisporales</taxon>
        <taxon>Gigasporaceae</taxon>
        <taxon>Cetraspora</taxon>
    </lineage>
</organism>
<protein>
    <submittedName>
        <fullName evidence="1">17018_t:CDS:1</fullName>
    </submittedName>
</protein>
<dbReference type="AlphaFoldDB" id="A0A9N9EJB1"/>
<proteinExistence type="predicted"/>
<dbReference type="EMBL" id="CAJVQA010008579">
    <property type="protein sequence ID" value="CAG8674051.1"/>
    <property type="molecule type" value="Genomic_DNA"/>
</dbReference>
<gene>
    <name evidence="1" type="ORF">CPELLU_LOCUS10426</name>
</gene>
<name>A0A9N9EJB1_9GLOM</name>